<evidence type="ECO:0000256" key="1">
    <source>
        <dbReference type="SAM" id="MobiDB-lite"/>
    </source>
</evidence>
<accession>A0A8H3X1E4</accession>
<organism evidence="2 3">
    <name type="scientific">Gigaspora margarita</name>
    <dbReference type="NCBI Taxonomy" id="4874"/>
    <lineage>
        <taxon>Eukaryota</taxon>
        <taxon>Fungi</taxon>
        <taxon>Fungi incertae sedis</taxon>
        <taxon>Mucoromycota</taxon>
        <taxon>Glomeromycotina</taxon>
        <taxon>Glomeromycetes</taxon>
        <taxon>Diversisporales</taxon>
        <taxon>Gigasporaceae</taxon>
        <taxon>Gigaspora</taxon>
    </lineage>
</organism>
<gene>
    <name evidence="2" type="ORF">F8M41_011172</name>
</gene>
<sequence length="305" mass="36208">MVLQKLTDKDQVVAFLGQQRLYLKIKDDENMNNEVKDNENKNNEIKNKTFIKNIGDIYLNFKTKRFNNKTFLETILDLFEKECKQDLCKWKELYENESGEKNELKENSELGEKDELKGKNNKSRKSNYDFIRAILYDLRKKELNEKTEKLIAEKLMECGTIYVDILETGLFQYLIYSHRSYKKYQQDLDKDSLDELKNVLKISGLENVVGKVKDNERLEEPEVKDNERLEVPEVSANETSEELKVKTNETFEEPEMKKIGKHFSGIRKLLGYSENPKWEVIYSILEFKYREGIYGKKLKEIKVEF</sequence>
<reference evidence="2 3" key="1">
    <citation type="journal article" date="2019" name="Environ. Microbiol.">
        <title>At the nexus of three kingdoms: the genome of the mycorrhizal fungus Gigaspora margarita provides insights into plant, endobacterial and fungal interactions.</title>
        <authorList>
            <person name="Venice F."/>
            <person name="Ghignone S."/>
            <person name="Salvioli di Fossalunga A."/>
            <person name="Amselem J."/>
            <person name="Novero M."/>
            <person name="Xianan X."/>
            <person name="Sedzielewska Toro K."/>
            <person name="Morin E."/>
            <person name="Lipzen A."/>
            <person name="Grigoriev I.V."/>
            <person name="Henrissat B."/>
            <person name="Martin F.M."/>
            <person name="Bonfante P."/>
        </authorList>
    </citation>
    <scope>NUCLEOTIDE SEQUENCE [LARGE SCALE GENOMIC DNA]</scope>
    <source>
        <strain evidence="2 3">BEG34</strain>
    </source>
</reference>
<name>A0A8H3X1E4_GIGMA</name>
<feature type="region of interest" description="Disordered" evidence="1">
    <location>
        <begin position="101"/>
        <end position="121"/>
    </location>
</feature>
<comment type="caution">
    <text evidence="2">The sequence shown here is derived from an EMBL/GenBank/DDBJ whole genome shotgun (WGS) entry which is preliminary data.</text>
</comment>
<evidence type="ECO:0000313" key="3">
    <source>
        <dbReference type="Proteomes" id="UP000439903"/>
    </source>
</evidence>
<dbReference type="EMBL" id="WTPW01002295">
    <property type="protein sequence ID" value="KAF0387551.1"/>
    <property type="molecule type" value="Genomic_DNA"/>
</dbReference>
<dbReference type="Proteomes" id="UP000439903">
    <property type="component" value="Unassembled WGS sequence"/>
</dbReference>
<proteinExistence type="predicted"/>
<dbReference type="AlphaFoldDB" id="A0A8H3X1E4"/>
<evidence type="ECO:0000313" key="2">
    <source>
        <dbReference type="EMBL" id="KAF0387551.1"/>
    </source>
</evidence>
<keyword evidence="3" id="KW-1185">Reference proteome</keyword>
<feature type="compositionally biased region" description="Basic and acidic residues" evidence="1">
    <location>
        <begin position="101"/>
        <end position="118"/>
    </location>
</feature>
<protein>
    <submittedName>
        <fullName evidence="2">Uncharacterized protein</fullName>
    </submittedName>
</protein>